<dbReference type="InterPro" id="IPR014853">
    <property type="entry name" value="VWF/SSPO/ZAN-like_Cys-rich_dom"/>
</dbReference>
<protein>
    <submittedName>
        <fullName evidence="14">Uncharacterized protein</fullName>
    </submittedName>
</protein>
<evidence type="ECO:0000256" key="6">
    <source>
        <dbReference type="ARBA" id="ARBA00023136"/>
    </source>
</evidence>
<proteinExistence type="predicted"/>
<keyword evidence="4 10" id="KW-0732">Signal</keyword>
<dbReference type="Pfam" id="PF23283">
    <property type="entry name" value="D8C_UMOD"/>
    <property type="match status" value="14"/>
</dbReference>
<feature type="domain" description="VWFD" evidence="13">
    <location>
        <begin position="3759"/>
        <end position="3938"/>
    </location>
</feature>
<feature type="domain" description="VWFD" evidence="13">
    <location>
        <begin position="5214"/>
        <end position="5393"/>
    </location>
</feature>
<dbReference type="Gene3D" id="2.60.40.4100">
    <property type="entry name" value="Zona pellucida, ZP-C domain"/>
    <property type="match status" value="1"/>
</dbReference>
<dbReference type="PANTHER" id="PTHR46160:SF9">
    <property type="entry name" value="PROTEIN PRY2-RELATED"/>
    <property type="match status" value="1"/>
</dbReference>
<evidence type="ECO:0000256" key="7">
    <source>
        <dbReference type="ARBA" id="ARBA00023157"/>
    </source>
</evidence>
<dbReference type="InterPro" id="IPR025615">
    <property type="entry name" value="TILa_dom"/>
</dbReference>
<dbReference type="InterPro" id="IPR001846">
    <property type="entry name" value="VWF_type-D"/>
</dbReference>
<feature type="domain" description="NIDO" evidence="12">
    <location>
        <begin position="5016"/>
        <end position="5152"/>
    </location>
</feature>
<evidence type="ECO:0000259" key="12">
    <source>
        <dbReference type="PROSITE" id="PS51220"/>
    </source>
</evidence>
<sequence length="6738" mass="750134">HFSGALWRLQEQSATMRFPISLCVLLLLLINAGSVSADPCYNYESLDRPWRATDETRFYICDENYSWNGWYRLFYNGMDIRMPESCVNAGGCSTYTSLWLNGSHPQIEDGEVTMGVCGSTFFGCCDYESITITVKACPGDYYVYELVNPLHNCSGYCTDINTIAPTTSTLSPSMTSGSSLTTSVVNYDPCYSYNILDEYWRSSFNYWYQYGYMSGYDDTQVEWHGWYRLFINGSSAQMPEWCFSYMSCGGYSSLWLGGPHPQLEDGVVTREVYGSVNDQCSYYISDSIQVKACPENFYVYKLISPKPSIPGPVYCAVPSDTPNTDPCYDYTSLDDHWRATDNYYHSYTCDYNVNWNGWYRLFYNGQSVQMPDSCVNSGACGTGSPLWLNGPHPQLEDGVVTLHVCGSTWNDCCGFTSHPIRVKACPGNYYVYEIVRPLLCSSYCTDVSSIDIPTTTVTVIPPEPVISPVTDAVLSSDPCYSYTVLDDPWRATDNLYTFNLKCDTDVNWVGWYRLFIHGHSVQMPDTCVDRLSCGTHAPLWLNGPHPRIEDGVVTRDVCGNWWNDCCGFRSNPIRVKACPGNYYVYEFVQPSFCYGTYCADVSNLSLNIPTVTPGKTLTEFFHTDPCYNYTSLDDTWRATDNHNLYNCDAGVNWNGWYRLFIGGQNAQMPERCVDQFSCGTIAPLWLNGPHPQVEDGVVTRPICSHWNNDCCYFVYNPMKVKACPGNYYVYEFISPVFCSQAYCAELTNIGYIDVTPQTTTIVTTTSSDPCSDYNILDDNWRDLRQITIYDHDDTLVEWNGWYRLFLNGESAQMSEWCVTYTGCGGEVGLYLSGSHPRIEDGVVTREVLGSGSQWWNPQCGYYRSTSIEVKACPGDYFVYKLAKPDASISRASYCAVAFSSISSDPCYNYESLDRPWRATGETGFYICDGYFSWNGWYRLFYNGASIRMPESCVNTGSCNTEFSLTLNGPHPQIEDGVVTMEVCAGSWYYSQYLKATPIRVKACPGDYFVYELLNQPVYGCSGYCTDVNTVSLVSTTSPANSPGFSMALDYDPCYNYIFLDNYWRNTFWSMSGHDDTRVEWDGWYRFLINGSSAQMPEWCFTYMSCGGYSSLWLGGPHPQLEDGVVTRDVYASVNDQCSSYTSNPIQVKACPGNFYVYRLVRPKPSIPVPTYCAVLFNTPSTDPCYDYTSLDDPWRATDNYNSYMCDYNVNWNGWYRLFYNGYSVQMPESNVGYSVCGTFHSLWLNGPHPQLEDGVVTRQVCGSTWNDGCGYKSHPIQVKACPGNYYVYEFVKPTFCGAYCADVTYLLSTTTTSETTVTTEHTESSTVSITTTEAIPFDPCYNYTVLDDSWRSTSNQHSYSLMCDAYANWDGWYRLFIGGQSAQLPDTCVNQFSCSTHAPLWLNGQHPQVEDGVVTRNICGHWMNDCCYFQSNPIKVKACPGNYYVYEFVQPNFCYGTYCAVPTPSSDPCSGYNVLDDDWRDLRTNYYQSYYHDDRYVEWNGWYRLYLNGESAQLSEWCVSFTGCGGDVGLYLNGSHPKPEDGVVTREVLGSTSWAWWWWWWNARHCGSYKSTPIEIKACPGDYYVYKLVKPDTSLSTSAYCAVAFNSISNDPCYNYESLDRPWRASGESGHYICDEYFSWNGWYRLFNNGLDIRMQESCVPDGSCNTFDGLWLNGPHPQIEDGVVTMEVCGGNHYGCCDFKSTPIRVKACPGNYYVYELVKPHSFFCSGYCTDASTIATAFPTTSPATALSSSMTEINTDPCYDYNIVDNLWRSTLNYWFQYAYDDTLVEWDGWYRLFVNGLSAQMPEWCFSYMSCGGFSSLWLGGPHPQPEDGVVTREVYGSIYAQCSSYSSYPIQVKACPENYYVYKFKRPKPSIPAPAYCAVVFNTPIDDPCYNYNSLDETWRSTINPNYDKYNYYGVCDYNVNWNGWYRLFYNGQSVQMPNSCVNSGMCGTYYPLWLNGSHPQLEEGVVTRQVCASTWDDCCGLKSHPIHVKACPGNYYVYEFVRPPFCSAYCAEFIIPHMASSNISSGPFYPFGAEDTENDRSDDGSSPVVYLLQPFIFFGQTYNQLYINNNGYLTFDWSWYSYYPYQFPGYGGIDIIAPFWTDIDNRANGVISYHQYTSGSVLTDATQDINQYFPDLGFSAIWVFVATWDRVEYYPYSGTETSFQVVLISDGHLSFVLFNYGTIAQTQRYAQAGYDTISSRYHFSITESLQSNITSLTYSSNANVPGRWVFRTDYGSRGCQFNGVPVQLGDTFWSDATCQQRCTCTSSGLECSYEPCSYSQVCRPAAFQYSCQNILRQTCTISGDPHYYTFDNQVFHFQGTCTYVLSEACGNGLPYYRIEGKNEHRGSTHVSWTRMVRVFVYDEVIELIRDHSYEARVNGSFAATPFTLHNGSIQVYQSGFSLVISTDFGLLVTYDAYSYVSISVPYDYFNSTCGLCGNFNMHPEDDFRSPSGEILTSDVDFANSWKVDSDTDPECHNVRCTGLACAVCSQDDMTLYSDINHCGLIGYIYGPFSACHFVHVPQTYIEMCVYDLCLGGGYQPILCQALNVYATQCQQQGVQVVQWRQQGFCEIQCPEHSHFEALGTGCPATCSNPFAPINCPLPSQESCICDPGYILSAGVCVPEANCGCTFEGFYYSEGQSVVLDGDCGRRCVCSSMSMTCYQHQCGPAEVCGVHDGVRGCRPTGYATCSVEDLGSYHTFDGLSFRYPGACGLTLARVMGPSPLPHFVLTVEKVPRGLQDFSRFLKFEAEGIHVSIEMGEGSNVKVDGQMVSLPVSIGSGQIRIYHSSVRGFVLETYFGVTMRADWPHIVRITAPSTYSGTLGGLCGNFNGDVADEFYTPDGVLLNDAQLFADSWRDGSLSASCVDPNDSWETGHYQNSSQFFEHCSIMAKHDGPFAECSRAIDPQQRIADCVQLMEQTQGAREALCEALRGYTLLCQQNGIAVEEWRDATQCDPTCPANTHYELCGTSCPSSCPSLSFPFQCTLQCQEGCQCNDGNVLNRDHCVPPMGCGCYHSGRYRQAGETFRHGEECQLLCVCDGITGNVHCTPSSCSEEEVCHVLDGEYGCHPRPHASCSASGDPHYKSFDGTYFDFQGTCRYVLATVCNDTTGLPHFQVDARNEAWHGLPVAITVEVFVNVSGHLVHMSQDMNGHSTVEVDGETRNLPLLLDSGRVSVYSSAQYIFVSTDFGFSVSYGGSWTLNIIVPAEYSGATCGICGNFNGQSDDDFMTSSGAIVRSPDQFGASWKVEDELSCNGGCGNNCPLCQDQTTSRSLCEIIRSSEGPFSFCHIFVDPQAYFDDCVFDVCLSGNRNDVLCRSIQTYASACQSNNAVIYPWRESASCVITCPENSHYELCGTDCGHTCASNIDASCEHTCSEGCFCDAGLVRSGGLCVPVEQCGCLYDGFYFNVGEQFWNLECSQHCECFAPNDLRCSASSCQPNMVCMVRNGRRDCYEEPTTYITTTTSSPLSEQRTINMTSARPIPPAVFYPYGAGDTENYRSDDGSSSVIYLLQQFIFFGQRYNQIYVNNNGHLTFDSAFYSWSPYHFPGYGQRDIIAPFWTDIDNRGNGVISYRQYTSGSVLTDATQDINQYFPDLSFSATWVFVATWDRVAYYPYSGTETSFQVVLISDGHYTCILMNYGPIAPTYNVQAGYDTINSRYHFSIPGSFSNDITNLTYSSNVNVPGRWAFRTDHGSRGCQFNGVPVQLGDSFWSDATCQQRCTCTSSGLQCIYEPCSYSQACRPAAFQYSCQNIQRQTCTISGDPHYYTFDNQVFHFQGTCTYVLSEACGNGLPYYRIEGKNEHRGSTHVSWTRMVRVFVYDEVIELIRDHSYEARVNGSFAATPFTLHNGSIQVYQSGFSLVISTDFGLLVTYDAYSYVSISVPYDYFNSTCGLCGNFNMHPEDDFLSPSGEILTSDVDFANSWKVDSDTDPECHNVRCTGLACAVCSQDDMTLYSDINHCGLIGYIYGPFSACHFVHVPQTYIEMCVYDLCLGGGYQPILCQALNVYATQCQQQGVQVVQWRQQGFCEIQCPEHSHFEALGTGCPATCSNPFAPINCPLPSQESCICDPGYILSAGVCVPEANCGCTFEGFYYSEGQSVVLDGDCGRRCVCSSMSMTCYQHQCGPAEVCGVHDGVRGCRPTGYATCSVEDLGSYHTFDGLSFRYPGACGLTFARVMGPSPLPHFVLTVEKVPRGLQDFSRFLKFEAEGIHVSIEMGEGSNVKVDGQMVSLPVSIGSGQIRIYHSSVRGFVLETYFGVTMRADWPHIVRITAPSTYSGTLGGLCGNFNGDIADEFYTPDGVLLNDAQLFADSWRDGSLSASCVDPNDSWETGHYQNSSQFFEHCSIMAKHDGPFAECSRAIDPQQRIADCVQLMEQTQGAREALCEALRGYTLLCQQNGIAVEEWRDATQCDPTCPANTHYELCGTSCPSSCPSLSFPFQCTLQCQEGCQCNDGNVLNRDHCVPPMGCGCYHSGRYRQAGETFRHGEECQLLCVCDGITGNVHCTPSSCSEEEVCHVLDGEYGCHPRPHASCSASGDPHYKSFDGTYFDFQGTCRYVLATVCNDTTGLPHFQVDARNEAWHGLPVAITVEVFVNVSGHLVHMSQDMNGHSTVEVDGETRNLPLLLDSGRVSVYSSAQYIFVSTDFGFGVSYGGSWTLNIIVPAEYSGATCGICGNFNGQSDDDFMTSSGAIVRSPDQFGASWKVEDELSCNGGCGNNCPLCQDQTTSRSLCEIIRSSEGPFSFCHVYVDPQAYFDDCVFDVCLSGNRNDVLCRSIQTYASACQSNNAVIYPWRESASCVITCPENSHYELCGTDCGHTCASNIDASCEHTCSEGCFCDAGLVRSGGLCVPVEQCGCLYDGFYFNVGEQFWNLECSQHCECFAPNDLRCSASSCQPNMVCMVRNGRRDCYEEPTTYITTTTSSPLSEQRTINMTSARPIPPAVFYPYGAGDTENYRSDDGSSSVIYLLQQFIFFGQRYNQIYVNNNGHLTFDSAFYSWSPYHFPGYGQRDIIAPFWTDIDNRGNGVISYRQYTSGSVLTDATQDINQYFPDLSFSATWVFVATWDRVAYYPYSGTETSFQVVLISDGHYTCILMNYGPIAPTYNVQAGYDTINSKYHLSIPGSFSNDITNLTYSSNVNVPGRWAFRTDHGSRGCWYNGVPVQLGDSFWSDATCQQRCTCTSSGLQCIYEPCSYSQACRPAAFQYSCQNIQRQTCTISGDPHYYTFDNQVFHFQGTCTYVLSEACGNGLPYYRIEGKNEHRGSTHVSWTRMVRVFVYDEVIELVKDHSYEARVNGSFAATPFTLRNGSIQVYQSGFYVAISTDFGLVVTYDAYSYVSISVPYDYLNGTCGLCGNFNMHPEDDFRSPSGEILSSDVDFANSWKVDSDTDPECHNVRCTGLACAACTTDDMTFYSDSNHCGLLDDVFGPFGACHSVHAPQTYKENCVYDLCLGGGYQPILCQALNVYATQCQQQGVRLGQWRQQGFCEIQCPEHSHFEAQGTGCPATCSNPSAPMNCPLPSQESCICDPGYILSAGECVPEANCGCVFEGFYYAEGESVVLDGGCGRRCVCSSMSMTCYQHQCGPAEVCGVHDGVRGCRPTGYATCSVEDLGSYHTFDGLSFRYPGACGLTLIRVMGPSPLRHFVLTVEKVPRGLQDFSRFLKFEAEGIQVSIEMGEGSNVKVDGQLVGLPVSVGSGQIRIYHSSVRGFVLETNFGVTVRADWPHIVRITVPSTYSGTLGGLCGNFNGDISDEFYTPDAVLLNDAQLFADSWRDGSLSANCVEPNDSWETGHYQNSSQFFEHCSIMAKHDGPFAECSRAIDPQQRIADCVQLMEQTQGAIEALCEALRGYTLLCQQNGIAVEEWRSATHCDPTCPANTHYELCGTSCPSSCPSLSFPFQCTLQCQEGCQCNDGNVLNRDRCVPPVGCGCYHSGRYRQAGETFRHGEECQLLCVCDGITGNVHCTPSSCSEEEVCHVLDGEYGCHPRPHASCSASGDPHYKSFDGTYFDFQGTCRYVLATVCNDTTGLPHFQVDARNEAWHGLPVSLTVEIFVNVSGHLVHMSRDMNRHFTVEVDGETRNLPILLDSGRVSVYSSAHYTFVTTDFGLRVGYSGYWAVNLIVPAEYSGVTCGICGNFNGQSNDDFMTSSGDLVRSPDQFGASWKVEDELPCNDGCGNNCPLCQDQTSRSLCEIIRSSEGPFSFCHVYVDPQAYFDDCVFDVCLSGNRNDVLCRSIQTYASACQSNNAVIYPWRESASCVITCPENSHYELCGTDCGHTCASNIDASCEHTCSEGCFCDDGLVRSGGLCVPVEQCGCLYDGFYFNVGEQFLNEECSRLCECFAPNDLRCSDSSCPSTMECMIKNGLRGCYEESTTHITTTTSSLPSEKSTTHIITTTSSLPSEESTPYMTTTRTTLPSDEGDPCNELSCTENERCTEKHGVYGCSCMENHHRSQRDSFDFTETCEGSSGSMSLSRCQLFEAGFPSDILHLNDPRCRGTVRNGRVEFYFDNNDHVCGTNLMANGTHFIYENFIVGEPNLVGHLISRKKILKLSFSCVYPQTQTLSMDINPLESTVHMHLPAGQGTYRVRMIPYQDAEFSHPFAGSVNAELSKRIFVEVHVDGVDSRQFASVIDTCWATPVNDPHYSLRWDLIVDRCPNPNDNTVELHQNGVSTSSRFSFEMFIFTANSTKLYLHCGIHLCLLTDNHCSVHCDSEHHHRVGRSVDFHDSTSISLGPIMWSDSNK</sequence>
<dbReference type="Pfam" id="PF00100">
    <property type="entry name" value="Zona_pellucida"/>
    <property type="match status" value="1"/>
</dbReference>
<dbReference type="InterPro" id="IPR001007">
    <property type="entry name" value="VWF_dom"/>
</dbReference>
<feature type="signal peptide" evidence="10">
    <location>
        <begin position="1"/>
        <end position="37"/>
    </location>
</feature>
<dbReference type="SMART" id="SM00832">
    <property type="entry name" value="C8"/>
    <property type="match status" value="9"/>
</dbReference>
<gene>
    <name evidence="14" type="ORF">QQF64_005071</name>
</gene>
<evidence type="ECO:0000256" key="2">
    <source>
        <dbReference type="ARBA" id="ARBA00022475"/>
    </source>
</evidence>
<dbReference type="InterPro" id="IPR001507">
    <property type="entry name" value="ZP_dom"/>
</dbReference>
<dbReference type="InterPro" id="IPR042235">
    <property type="entry name" value="ZP-C_dom"/>
</dbReference>
<feature type="domain" description="NIDO" evidence="12">
    <location>
        <begin position="3561"/>
        <end position="3697"/>
    </location>
</feature>
<feature type="domain" description="VWFD" evidence="13">
    <location>
        <begin position="5988"/>
        <end position="6169"/>
    </location>
</feature>
<dbReference type="Gene3D" id="2.10.25.10">
    <property type="entry name" value="Laminin"/>
    <property type="match status" value="9"/>
</dbReference>
<dbReference type="PROSITE" id="PS51034">
    <property type="entry name" value="ZP_2"/>
    <property type="match status" value="1"/>
</dbReference>
<dbReference type="InterPro" id="IPR036084">
    <property type="entry name" value="Ser_inhib-like_sf"/>
</dbReference>
<dbReference type="Gene3D" id="2.60.40.3210">
    <property type="entry name" value="Zona pellucida, ZP-N domain"/>
    <property type="match status" value="1"/>
</dbReference>
<dbReference type="InterPro" id="IPR002919">
    <property type="entry name" value="TIL_dom"/>
</dbReference>
<dbReference type="PROSITE" id="PS51220">
    <property type="entry name" value="NIDO"/>
    <property type="match status" value="3"/>
</dbReference>
<feature type="domain" description="NIDO" evidence="12">
    <location>
        <begin position="2105"/>
        <end position="2242"/>
    </location>
</feature>
<feature type="domain" description="VWFD" evidence="13">
    <location>
        <begin position="4533"/>
        <end position="4714"/>
    </location>
</feature>
<dbReference type="EMBL" id="JAYMGO010000012">
    <property type="protein sequence ID" value="KAL1264716.1"/>
    <property type="molecule type" value="Genomic_DNA"/>
</dbReference>
<dbReference type="Pfam" id="PF12714">
    <property type="entry name" value="TILa"/>
    <property type="match status" value="6"/>
</dbReference>
<dbReference type="CDD" id="cd19941">
    <property type="entry name" value="TIL"/>
    <property type="match status" value="9"/>
</dbReference>
<accession>A0ABR3MJW7</accession>
<dbReference type="SMART" id="SM00241">
    <property type="entry name" value="ZP"/>
    <property type="match status" value="1"/>
</dbReference>
<dbReference type="Proteomes" id="UP001558613">
    <property type="component" value="Unassembled WGS sequence"/>
</dbReference>
<feature type="non-terminal residue" evidence="14">
    <location>
        <position position="6738"/>
    </location>
</feature>
<dbReference type="SMART" id="SM00215">
    <property type="entry name" value="VWC_out"/>
    <property type="match status" value="12"/>
</dbReference>
<feature type="compositionally biased region" description="Low complexity" evidence="9">
    <location>
        <begin position="6387"/>
        <end position="6411"/>
    </location>
</feature>
<evidence type="ECO:0000313" key="14">
    <source>
        <dbReference type="EMBL" id="KAL1264716.1"/>
    </source>
</evidence>
<feature type="region of interest" description="Disordered" evidence="9">
    <location>
        <begin position="6376"/>
        <end position="6415"/>
    </location>
</feature>
<dbReference type="InterPro" id="IPR055355">
    <property type="entry name" value="ZP-C"/>
</dbReference>
<comment type="caution">
    <text evidence="14">The sequence shown here is derived from an EMBL/GenBank/DDBJ whole genome shotgun (WGS) entry which is preliminary data.</text>
</comment>
<dbReference type="SMART" id="SM00216">
    <property type="entry name" value="VWD"/>
    <property type="match status" value="9"/>
</dbReference>
<dbReference type="PROSITE" id="PS51233">
    <property type="entry name" value="VWFD"/>
    <property type="match status" value="9"/>
</dbReference>
<dbReference type="Pfam" id="PF08742">
    <property type="entry name" value="C8"/>
    <property type="match status" value="9"/>
</dbReference>
<evidence type="ECO:0000313" key="15">
    <source>
        <dbReference type="Proteomes" id="UP001558613"/>
    </source>
</evidence>
<keyword evidence="3" id="KW-0245">EGF-like domain</keyword>
<feature type="domain" description="VWFD" evidence="13">
    <location>
        <begin position="4148"/>
        <end position="4326"/>
    </location>
</feature>
<feature type="non-terminal residue" evidence="14">
    <location>
        <position position="1"/>
    </location>
</feature>
<keyword evidence="2" id="KW-1003">Cell membrane</keyword>
<evidence type="ECO:0000256" key="9">
    <source>
        <dbReference type="SAM" id="MobiDB-lite"/>
    </source>
</evidence>
<feature type="domain" description="VWFD" evidence="13">
    <location>
        <begin position="2304"/>
        <end position="2483"/>
    </location>
</feature>
<feature type="domain" description="ZP" evidence="11">
    <location>
        <begin position="6459"/>
        <end position="6713"/>
    </location>
</feature>
<keyword evidence="5" id="KW-0677">Repeat</keyword>
<keyword evidence="6" id="KW-0472">Membrane</keyword>
<dbReference type="Pfam" id="PF01826">
    <property type="entry name" value="TIL"/>
    <property type="match status" value="9"/>
</dbReference>
<evidence type="ECO:0000256" key="3">
    <source>
        <dbReference type="ARBA" id="ARBA00022536"/>
    </source>
</evidence>
<evidence type="ECO:0000256" key="10">
    <source>
        <dbReference type="SAM" id="SignalP"/>
    </source>
</evidence>
<comment type="subcellular location">
    <subcellularLocation>
        <location evidence="1">Cell membrane</location>
    </subcellularLocation>
</comment>
<feature type="domain" description="VWFD" evidence="13">
    <location>
        <begin position="3078"/>
        <end position="3259"/>
    </location>
</feature>
<dbReference type="Pfam" id="PF00094">
    <property type="entry name" value="VWD"/>
    <property type="match status" value="9"/>
</dbReference>
<feature type="domain" description="VWFD" evidence="13">
    <location>
        <begin position="2693"/>
        <end position="2871"/>
    </location>
</feature>
<evidence type="ECO:0000259" key="11">
    <source>
        <dbReference type="PROSITE" id="PS51034"/>
    </source>
</evidence>
<dbReference type="InterPro" id="IPR052749">
    <property type="entry name" value="Alpha-tectorin"/>
</dbReference>
<keyword evidence="8" id="KW-0325">Glycoprotein</keyword>
<evidence type="ECO:0000256" key="8">
    <source>
        <dbReference type="ARBA" id="ARBA00023180"/>
    </source>
</evidence>
<name>A0ABR3MJW7_9TELE</name>
<reference evidence="14 15" key="1">
    <citation type="submission" date="2023-09" db="EMBL/GenBank/DDBJ databases">
        <authorList>
            <person name="Wang M."/>
        </authorList>
    </citation>
    <scope>NUCLEOTIDE SEQUENCE [LARGE SCALE GENOMIC DNA]</scope>
    <source>
        <strain evidence="14">GT-2023</strain>
        <tissue evidence="14">Liver</tissue>
    </source>
</reference>
<dbReference type="SUPFAM" id="SSF57567">
    <property type="entry name" value="Serine protease inhibitors"/>
    <property type="match status" value="9"/>
</dbReference>
<dbReference type="Pfam" id="PF06119">
    <property type="entry name" value="NIDO"/>
    <property type="match status" value="3"/>
</dbReference>
<dbReference type="SMART" id="SM00214">
    <property type="entry name" value="VWC"/>
    <property type="match status" value="6"/>
</dbReference>
<evidence type="ECO:0000256" key="5">
    <source>
        <dbReference type="ARBA" id="ARBA00022737"/>
    </source>
</evidence>
<dbReference type="PANTHER" id="PTHR46160">
    <property type="entry name" value="ALPHA-TECTORIN-RELATED"/>
    <property type="match status" value="1"/>
</dbReference>
<evidence type="ECO:0000256" key="4">
    <source>
        <dbReference type="ARBA" id="ARBA00022729"/>
    </source>
</evidence>
<keyword evidence="7" id="KW-1015">Disulfide bond</keyword>
<feature type="chain" id="PRO_5045405621" evidence="10">
    <location>
        <begin position="38"/>
        <end position="6738"/>
    </location>
</feature>
<organism evidence="14 15">
    <name type="scientific">Cirrhinus molitorella</name>
    <name type="common">mud carp</name>
    <dbReference type="NCBI Taxonomy" id="172907"/>
    <lineage>
        <taxon>Eukaryota</taxon>
        <taxon>Metazoa</taxon>
        <taxon>Chordata</taxon>
        <taxon>Craniata</taxon>
        <taxon>Vertebrata</taxon>
        <taxon>Euteleostomi</taxon>
        <taxon>Actinopterygii</taxon>
        <taxon>Neopterygii</taxon>
        <taxon>Teleostei</taxon>
        <taxon>Ostariophysi</taxon>
        <taxon>Cypriniformes</taxon>
        <taxon>Cyprinidae</taxon>
        <taxon>Labeoninae</taxon>
        <taxon>Labeonini</taxon>
        <taxon>Cirrhinus</taxon>
    </lineage>
</organism>
<dbReference type="SMART" id="SM00539">
    <property type="entry name" value="NIDO"/>
    <property type="match status" value="3"/>
</dbReference>
<dbReference type="InterPro" id="IPR003886">
    <property type="entry name" value="NIDO_dom"/>
</dbReference>
<dbReference type="InterPro" id="IPR057774">
    <property type="entry name" value="D8C_UMOD/GP2/OIT3-like"/>
</dbReference>
<evidence type="ECO:0000256" key="1">
    <source>
        <dbReference type="ARBA" id="ARBA00004236"/>
    </source>
</evidence>
<feature type="domain" description="VWFD" evidence="13">
    <location>
        <begin position="5603"/>
        <end position="5781"/>
    </location>
</feature>
<keyword evidence="15" id="KW-1185">Reference proteome</keyword>
<evidence type="ECO:0000259" key="13">
    <source>
        <dbReference type="PROSITE" id="PS51233"/>
    </source>
</evidence>